<dbReference type="GO" id="GO:0003723">
    <property type="term" value="F:RNA binding"/>
    <property type="evidence" value="ECO:0007669"/>
    <property type="project" value="InterPro"/>
</dbReference>
<evidence type="ECO:0000256" key="2">
    <source>
        <dbReference type="PROSITE-ProRule" id="PRU00708"/>
    </source>
</evidence>
<dbReference type="PANTHER" id="PTHR47926:SF537">
    <property type="entry name" value="PENTACOTRIPEPTIDE-REPEAT REGION OF PRORP DOMAIN-CONTAINING PROTEIN"/>
    <property type="match status" value="1"/>
</dbReference>
<sequence>MYMHELPRIRCLSLLRLKPTTTQQSNQILAQLIIHDLKSPTLLAKLIQQYCSLSSRHQAQLIFTHFHNSNLFLFNTLIRCTQPRDSIHILTNWIPNNGLAFDDFTYLYFLGSCARSPSLSTLWLGRQVHAQALKFGFMSNILLATTLIHFYANNRDVYSARKVFDEMTKRSVVTWNAMITGYSSQKEKAKECAHDALLLFRDMVVDLYGEKPNDRTMVCVLSSSSQLGVLESGVCIHGYIEKTIRKPESDVFIGTGLVDMYLKCGYLDGALNIFSEMRVKNVLTWTAMATGLAIHGKGKEALELLDVMAAGGVKPNAVTFTSLFSACCHSCLVEEGLQLFHNMESKFGLEPQIQHYGCVVDLLGRAGHLKEAYEFIAGMPVKPDAILWRSLLSACQIHGDIVLGEKVAKVLLNSHQEKNFTVSNYTGEDYVALSNIFASAERWEEVETVRKEMKVKRIETNPGASSVQAINDHPFGI</sequence>
<evidence type="ECO:0000313" key="4">
    <source>
        <dbReference type="Proteomes" id="UP000091857"/>
    </source>
</evidence>
<comment type="caution">
    <text evidence="3">The sequence shown here is derived from an EMBL/GenBank/DDBJ whole genome shotgun (WGS) entry which is preliminary data.</text>
</comment>
<dbReference type="Proteomes" id="UP000091857">
    <property type="component" value="Chromosome 9"/>
</dbReference>
<dbReference type="Gramene" id="Manes.09G153200.1.v8.1">
    <property type="protein sequence ID" value="Manes.09G153200.1.v8.1.CDS.1"/>
    <property type="gene ID" value="Manes.09G153200.v8.1"/>
</dbReference>
<dbReference type="FunFam" id="1.25.40.10:FF:000090">
    <property type="entry name" value="Pentatricopeptide repeat-containing protein, chloroplastic"/>
    <property type="match status" value="1"/>
</dbReference>
<dbReference type="InterPro" id="IPR002885">
    <property type="entry name" value="PPR_rpt"/>
</dbReference>
<evidence type="ECO:0000313" key="3">
    <source>
        <dbReference type="EMBL" id="OAY42104.1"/>
    </source>
</evidence>
<dbReference type="Pfam" id="PF20431">
    <property type="entry name" value="E_motif"/>
    <property type="match status" value="1"/>
</dbReference>
<dbReference type="NCBIfam" id="TIGR00756">
    <property type="entry name" value="PPR"/>
    <property type="match status" value="3"/>
</dbReference>
<dbReference type="InterPro" id="IPR046848">
    <property type="entry name" value="E_motif"/>
</dbReference>
<dbReference type="OrthoDB" id="992115at2759"/>
<accession>A0A2C9VB21</accession>
<name>A0A2C9VB21_MANES</name>
<dbReference type="InterPro" id="IPR011990">
    <property type="entry name" value="TPR-like_helical_dom_sf"/>
</dbReference>
<evidence type="ECO:0000256" key="1">
    <source>
        <dbReference type="ARBA" id="ARBA00022737"/>
    </source>
</evidence>
<keyword evidence="4" id="KW-1185">Reference proteome</keyword>
<dbReference type="STRING" id="3983.A0A2C9VB21"/>
<dbReference type="Gene3D" id="1.25.40.10">
    <property type="entry name" value="Tetratricopeptide repeat domain"/>
    <property type="match status" value="2"/>
</dbReference>
<organism evidence="3 4">
    <name type="scientific">Manihot esculenta</name>
    <name type="common">Cassava</name>
    <name type="synonym">Jatropha manihot</name>
    <dbReference type="NCBI Taxonomy" id="3983"/>
    <lineage>
        <taxon>Eukaryota</taxon>
        <taxon>Viridiplantae</taxon>
        <taxon>Streptophyta</taxon>
        <taxon>Embryophyta</taxon>
        <taxon>Tracheophyta</taxon>
        <taxon>Spermatophyta</taxon>
        <taxon>Magnoliopsida</taxon>
        <taxon>eudicotyledons</taxon>
        <taxon>Gunneridae</taxon>
        <taxon>Pentapetalae</taxon>
        <taxon>rosids</taxon>
        <taxon>fabids</taxon>
        <taxon>Malpighiales</taxon>
        <taxon>Euphorbiaceae</taxon>
        <taxon>Crotonoideae</taxon>
        <taxon>Manihoteae</taxon>
        <taxon>Manihot</taxon>
    </lineage>
</organism>
<feature type="repeat" description="PPR" evidence="2">
    <location>
        <begin position="316"/>
        <end position="351"/>
    </location>
</feature>
<proteinExistence type="predicted"/>
<gene>
    <name evidence="3" type="ORF">MANES_09G153200v8</name>
</gene>
<feature type="repeat" description="PPR" evidence="2">
    <location>
        <begin position="281"/>
        <end position="315"/>
    </location>
</feature>
<protein>
    <recommendedName>
        <fullName evidence="5">Pentacotripeptide-repeat region of PRORP domain-containing protein</fullName>
    </recommendedName>
</protein>
<dbReference type="Pfam" id="PF13041">
    <property type="entry name" value="PPR_2"/>
    <property type="match status" value="1"/>
</dbReference>
<dbReference type="PANTHER" id="PTHR47926">
    <property type="entry name" value="PENTATRICOPEPTIDE REPEAT-CONTAINING PROTEIN"/>
    <property type="match status" value="1"/>
</dbReference>
<dbReference type="PROSITE" id="PS51375">
    <property type="entry name" value="PPR"/>
    <property type="match status" value="2"/>
</dbReference>
<dbReference type="EMBL" id="CM004395">
    <property type="protein sequence ID" value="OAY42104.1"/>
    <property type="molecule type" value="Genomic_DNA"/>
</dbReference>
<dbReference type="Pfam" id="PF13812">
    <property type="entry name" value="PPR_3"/>
    <property type="match status" value="1"/>
</dbReference>
<dbReference type="InterPro" id="IPR046960">
    <property type="entry name" value="PPR_At4g14850-like_plant"/>
</dbReference>
<reference evidence="4" key="1">
    <citation type="journal article" date="2016" name="Nat. Biotechnol.">
        <title>Sequencing wild and cultivated cassava and related species reveals extensive interspecific hybridization and genetic diversity.</title>
        <authorList>
            <person name="Bredeson J.V."/>
            <person name="Lyons J.B."/>
            <person name="Prochnik S.E."/>
            <person name="Wu G.A."/>
            <person name="Ha C.M."/>
            <person name="Edsinger-Gonzales E."/>
            <person name="Grimwood J."/>
            <person name="Schmutz J."/>
            <person name="Rabbi I.Y."/>
            <person name="Egesi C."/>
            <person name="Nauluvula P."/>
            <person name="Lebot V."/>
            <person name="Ndunguru J."/>
            <person name="Mkamilo G."/>
            <person name="Bart R.S."/>
            <person name="Setter T.L."/>
            <person name="Gleadow R.M."/>
            <person name="Kulakow P."/>
            <person name="Ferguson M.E."/>
            <person name="Rounsley S."/>
            <person name="Rokhsar D.S."/>
        </authorList>
    </citation>
    <scope>NUCLEOTIDE SEQUENCE [LARGE SCALE GENOMIC DNA]</scope>
    <source>
        <strain evidence="4">cv. AM560-2</strain>
    </source>
</reference>
<dbReference type="GO" id="GO:0009451">
    <property type="term" value="P:RNA modification"/>
    <property type="evidence" value="ECO:0007669"/>
    <property type="project" value="InterPro"/>
</dbReference>
<dbReference type="AlphaFoldDB" id="A0A2C9VB21"/>
<keyword evidence="1" id="KW-0677">Repeat</keyword>
<evidence type="ECO:0008006" key="5">
    <source>
        <dbReference type="Google" id="ProtNLM"/>
    </source>
</evidence>